<sequence length="411" mass="46581">MKSIVQHSNLLYKTVALMLFCLSIGSCTEQYVFQTNTFESIPVVQANITNELKKQEIKITRSYRLEEYGPTPEKGASVYVTDSDNNTYEFEFEDFSGLYVSKNPFQAITGKSYQLNITTNDGKSYSSATETLTPVNQINVEPKIETIDGEKGVQIVVTSQDPSSKSQFYRFEYAETYKIISPDWKPNKLTPDPSNPGPNYTYLSIPRGNSESRVCYTTRKSDDIILVSNVGLSEDKINLPIRFIDIKDPILYERYSIVVREYVQNLTSYTYYKTLKSLSTSASLLSQIQPGFNYGNLKSNSNPDEKIIGYFEVSSVSTKRIFFNFRDIFIDDPYPSFIADCSQKIELPNCFTEKFCRGPQIYSIVTGSGREYVYFATLSGGGDYANYVFTPAPCGDCTKISSNIKPLFWID</sequence>
<name>A0ABU4RHH8_9FLAO</name>
<dbReference type="PROSITE" id="PS51257">
    <property type="entry name" value="PROKAR_LIPOPROTEIN"/>
    <property type="match status" value="1"/>
</dbReference>
<dbReference type="InterPro" id="IPR025345">
    <property type="entry name" value="DUF4249"/>
</dbReference>
<dbReference type="RefSeq" id="WP_230004403.1">
    <property type="nucleotide sequence ID" value="NZ_CP087134.1"/>
</dbReference>
<organism evidence="1 2">
    <name type="scientific">Flavobacterium cupriresistens</name>
    <dbReference type="NCBI Taxonomy" id="2893885"/>
    <lineage>
        <taxon>Bacteria</taxon>
        <taxon>Pseudomonadati</taxon>
        <taxon>Bacteroidota</taxon>
        <taxon>Flavobacteriia</taxon>
        <taxon>Flavobacteriales</taxon>
        <taxon>Flavobacteriaceae</taxon>
        <taxon>Flavobacterium</taxon>
    </lineage>
</organism>
<reference evidence="1 2" key="1">
    <citation type="submission" date="2023-11" db="EMBL/GenBank/DDBJ databases">
        <title>Unpublished Manusciprt.</title>
        <authorList>
            <person name="Saticioglu I.B."/>
            <person name="Ay H."/>
            <person name="Ajmi N."/>
            <person name="Altun S."/>
            <person name="Duman M."/>
        </authorList>
    </citation>
    <scope>NUCLEOTIDE SEQUENCE [LARGE SCALE GENOMIC DNA]</scope>
    <source>
        <strain evidence="1 2">Fl-318</strain>
    </source>
</reference>
<dbReference type="EMBL" id="JAWXVI010000008">
    <property type="protein sequence ID" value="MDX6190860.1"/>
    <property type="molecule type" value="Genomic_DNA"/>
</dbReference>
<proteinExistence type="predicted"/>
<evidence type="ECO:0000313" key="1">
    <source>
        <dbReference type="EMBL" id="MDX6190860.1"/>
    </source>
</evidence>
<accession>A0ABU4RHH8</accession>
<gene>
    <name evidence="1" type="ORF">SGQ83_15980</name>
</gene>
<protein>
    <submittedName>
        <fullName evidence="1">DUF4249 domain-containing protein</fullName>
    </submittedName>
</protein>
<dbReference type="Pfam" id="PF14054">
    <property type="entry name" value="DUF4249"/>
    <property type="match status" value="1"/>
</dbReference>
<dbReference type="Proteomes" id="UP001273350">
    <property type="component" value="Unassembled WGS sequence"/>
</dbReference>
<comment type="caution">
    <text evidence="1">The sequence shown here is derived from an EMBL/GenBank/DDBJ whole genome shotgun (WGS) entry which is preliminary data.</text>
</comment>
<evidence type="ECO:0000313" key="2">
    <source>
        <dbReference type="Proteomes" id="UP001273350"/>
    </source>
</evidence>
<keyword evidence="2" id="KW-1185">Reference proteome</keyword>